<dbReference type="EMBL" id="AP015040">
    <property type="protein sequence ID" value="BAT92313.1"/>
    <property type="molecule type" value="Genomic_DNA"/>
</dbReference>
<name>A0A0S3SHQ9_PHAAN</name>
<accession>A0A0S3SHQ9</accession>
<reference evidence="1 2" key="1">
    <citation type="journal article" date="2015" name="Sci. Rep.">
        <title>The power of single molecule real-time sequencing technology in the de novo assembly of a eukaryotic genome.</title>
        <authorList>
            <person name="Sakai H."/>
            <person name="Naito K."/>
            <person name="Ogiso-Tanaka E."/>
            <person name="Takahashi Y."/>
            <person name="Iseki K."/>
            <person name="Muto C."/>
            <person name="Satou K."/>
            <person name="Teruya K."/>
            <person name="Shiroma A."/>
            <person name="Shimoji M."/>
            <person name="Hirano T."/>
            <person name="Itoh T."/>
            <person name="Kaga A."/>
            <person name="Tomooka N."/>
        </authorList>
    </citation>
    <scope>NUCLEOTIDE SEQUENCE [LARGE SCALE GENOMIC DNA]</scope>
    <source>
        <strain evidence="2">cv. Shumari</strain>
    </source>
</reference>
<organism evidence="1 2">
    <name type="scientific">Vigna angularis var. angularis</name>
    <dbReference type="NCBI Taxonomy" id="157739"/>
    <lineage>
        <taxon>Eukaryota</taxon>
        <taxon>Viridiplantae</taxon>
        <taxon>Streptophyta</taxon>
        <taxon>Embryophyta</taxon>
        <taxon>Tracheophyta</taxon>
        <taxon>Spermatophyta</taxon>
        <taxon>Magnoliopsida</taxon>
        <taxon>eudicotyledons</taxon>
        <taxon>Gunneridae</taxon>
        <taxon>Pentapetalae</taxon>
        <taxon>rosids</taxon>
        <taxon>fabids</taxon>
        <taxon>Fabales</taxon>
        <taxon>Fabaceae</taxon>
        <taxon>Papilionoideae</taxon>
        <taxon>50 kb inversion clade</taxon>
        <taxon>NPAAA clade</taxon>
        <taxon>indigoferoid/millettioid clade</taxon>
        <taxon>Phaseoleae</taxon>
        <taxon>Vigna</taxon>
    </lineage>
</organism>
<evidence type="ECO:0000313" key="2">
    <source>
        <dbReference type="Proteomes" id="UP000291084"/>
    </source>
</evidence>
<dbReference type="Proteomes" id="UP000291084">
    <property type="component" value="Chromosome 7"/>
</dbReference>
<proteinExistence type="predicted"/>
<evidence type="ECO:0000313" key="1">
    <source>
        <dbReference type="EMBL" id="BAT92313.1"/>
    </source>
</evidence>
<protein>
    <submittedName>
        <fullName evidence="1">Uncharacterized protein</fullName>
    </submittedName>
</protein>
<sequence length="81" mass="9297">MQSKPPITFCSLLFSSFLSHDRTHPFFSIFMYIEREKSLLQSIPFPPTTIMRKLSAKSNGADTKNMKTLVKTISCPLEKKK</sequence>
<dbReference type="AlphaFoldDB" id="A0A0S3SHQ9"/>
<gene>
    <name evidence="1" type="primary">Vigan.07G100900</name>
    <name evidence="1" type="ORF">VIGAN_07100900</name>
</gene>
<keyword evidence="2" id="KW-1185">Reference proteome</keyword>